<name>A0A0E9TJD4_ANGAN</name>
<proteinExistence type="predicted"/>
<sequence>MVLALTKLYWAGRLNSLKTATPSSLGERLNAVRHFFTYSKTKQQRTLIL</sequence>
<dbReference type="AlphaFoldDB" id="A0A0E9TJD4"/>
<reference evidence="1" key="2">
    <citation type="journal article" date="2015" name="Fish Shellfish Immunol.">
        <title>Early steps in the European eel (Anguilla anguilla)-Vibrio vulnificus interaction in the gills: Role of the RtxA13 toxin.</title>
        <authorList>
            <person name="Callol A."/>
            <person name="Pajuelo D."/>
            <person name="Ebbesson L."/>
            <person name="Teles M."/>
            <person name="MacKenzie S."/>
            <person name="Amaro C."/>
        </authorList>
    </citation>
    <scope>NUCLEOTIDE SEQUENCE</scope>
</reference>
<organism evidence="1">
    <name type="scientific">Anguilla anguilla</name>
    <name type="common">European freshwater eel</name>
    <name type="synonym">Muraena anguilla</name>
    <dbReference type="NCBI Taxonomy" id="7936"/>
    <lineage>
        <taxon>Eukaryota</taxon>
        <taxon>Metazoa</taxon>
        <taxon>Chordata</taxon>
        <taxon>Craniata</taxon>
        <taxon>Vertebrata</taxon>
        <taxon>Euteleostomi</taxon>
        <taxon>Actinopterygii</taxon>
        <taxon>Neopterygii</taxon>
        <taxon>Teleostei</taxon>
        <taxon>Anguilliformes</taxon>
        <taxon>Anguillidae</taxon>
        <taxon>Anguilla</taxon>
    </lineage>
</organism>
<evidence type="ECO:0000313" key="1">
    <source>
        <dbReference type="EMBL" id="JAH53764.1"/>
    </source>
</evidence>
<protein>
    <submittedName>
        <fullName evidence="1">Uncharacterized protein</fullName>
    </submittedName>
</protein>
<reference evidence="1" key="1">
    <citation type="submission" date="2014-11" db="EMBL/GenBank/DDBJ databases">
        <authorList>
            <person name="Amaro Gonzalez C."/>
        </authorList>
    </citation>
    <scope>NUCLEOTIDE SEQUENCE</scope>
</reference>
<dbReference type="EMBL" id="GBXM01054813">
    <property type="protein sequence ID" value="JAH53764.1"/>
    <property type="molecule type" value="Transcribed_RNA"/>
</dbReference>
<accession>A0A0E9TJD4</accession>